<proteinExistence type="predicted"/>
<feature type="transmembrane region" description="Helical" evidence="1">
    <location>
        <begin position="59"/>
        <end position="79"/>
    </location>
</feature>
<gene>
    <name evidence="2" type="ORF">SAMN04489712_10286</name>
</gene>
<keyword evidence="3" id="KW-1185">Reference proteome</keyword>
<dbReference type="EMBL" id="FNVO01000002">
    <property type="protein sequence ID" value="SEF79994.1"/>
    <property type="molecule type" value="Genomic_DNA"/>
</dbReference>
<organism evidence="2 3">
    <name type="scientific">Thermomonospora echinospora</name>
    <dbReference type="NCBI Taxonomy" id="1992"/>
    <lineage>
        <taxon>Bacteria</taxon>
        <taxon>Bacillati</taxon>
        <taxon>Actinomycetota</taxon>
        <taxon>Actinomycetes</taxon>
        <taxon>Streptosporangiales</taxon>
        <taxon>Thermomonosporaceae</taxon>
        <taxon>Thermomonospora</taxon>
    </lineage>
</organism>
<evidence type="ECO:0000313" key="3">
    <source>
        <dbReference type="Proteomes" id="UP000236723"/>
    </source>
</evidence>
<evidence type="ECO:0000256" key="1">
    <source>
        <dbReference type="SAM" id="Phobius"/>
    </source>
</evidence>
<accession>A0A1H5UYE2</accession>
<keyword evidence="1" id="KW-0472">Membrane</keyword>
<protein>
    <submittedName>
        <fullName evidence="2">Uncharacterized protein</fullName>
    </submittedName>
</protein>
<dbReference type="Proteomes" id="UP000236723">
    <property type="component" value="Unassembled WGS sequence"/>
</dbReference>
<reference evidence="3" key="1">
    <citation type="submission" date="2016-10" db="EMBL/GenBank/DDBJ databases">
        <authorList>
            <person name="Varghese N."/>
            <person name="Submissions S."/>
        </authorList>
    </citation>
    <scope>NUCLEOTIDE SEQUENCE [LARGE SCALE GENOMIC DNA]</scope>
    <source>
        <strain evidence="3">DSM 43163</strain>
    </source>
</reference>
<sequence>MPSTRMLLVGAAAAAGLAGAVLTVLGAASSPAGLLTLFFLLTGPALATWPLLARLTPAARAIVSGTMTFVVNTTVAQVMLSLDLWSPRGGVAAVLAICLLLVALDVALTHRATGRPTPPAEEDDWLFQP</sequence>
<dbReference type="AlphaFoldDB" id="A0A1H5UYE2"/>
<feature type="transmembrane region" description="Helical" evidence="1">
    <location>
        <begin position="33"/>
        <end position="52"/>
    </location>
</feature>
<evidence type="ECO:0000313" key="2">
    <source>
        <dbReference type="EMBL" id="SEF79994.1"/>
    </source>
</evidence>
<keyword evidence="1" id="KW-0812">Transmembrane</keyword>
<name>A0A1H5UYE2_9ACTN</name>
<keyword evidence="1" id="KW-1133">Transmembrane helix</keyword>
<feature type="transmembrane region" description="Helical" evidence="1">
    <location>
        <begin position="91"/>
        <end position="108"/>
    </location>
</feature>
<dbReference type="RefSeq" id="WP_103936395.1">
    <property type="nucleotide sequence ID" value="NZ_FNVO01000002.1"/>
</dbReference>